<keyword evidence="8" id="KW-1185">Reference proteome</keyword>
<feature type="transmembrane region" description="Helical" evidence="5">
    <location>
        <begin position="277"/>
        <end position="298"/>
    </location>
</feature>
<keyword evidence="5" id="KW-0812">Transmembrane</keyword>
<dbReference type="PANTHER" id="PTHR43280">
    <property type="entry name" value="ARAC-FAMILY TRANSCRIPTIONAL REGULATOR"/>
    <property type="match status" value="1"/>
</dbReference>
<keyword evidence="3" id="KW-0804">Transcription</keyword>
<proteinExistence type="predicted"/>
<dbReference type="Pfam" id="PF12833">
    <property type="entry name" value="HTH_18"/>
    <property type="match status" value="1"/>
</dbReference>
<dbReference type="InterPro" id="IPR018062">
    <property type="entry name" value="HTH_AraC-typ_CS"/>
</dbReference>
<gene>
    <name evidence="7" type="ORF">M5X09_15535</name>
</gene>
<evidence type="ECO:0000259" key="6">
    <source>
        <dbReference type="PROSITE" id="PS01124"/>
    </source>
</evidence>
<evidence type="ECO:0000313" key="8">
    <source>
        <dbReference type="Proteomes" id="UP001207626"/>
    </source>
</evidence>
<sequence>MAKRWFYRLLLSYMPVFIIVVSFLFFVFFQTLSEQSRKDAIQSNSSLLLQALRATDASLKDIDQMVVSEVLNAPELEQYFHGKKNDDVALHMRIKKLMKRISARNLLIDNVYLVRLQDGAVLSSSGAFTIRDYMDKEFIESHRHLRSNEYAWVGVRPFKEYDFQDEKSVVSLVRHVPLTGGGDGMIVVSVATASIQALVQEWHASDLNAVSIRDRSGVNLLENDIDNLNSDSNPNSNSNSNSSPSYTVVSDYMSPYTGWTFESGFQKGKGFFRIEEWFNVWMIGGMLLLLAAMGWMVYITHRHYKPVANLVQRVNSIAETTSSLQSDQSRWDEFAVIESALDRMFAERDESAERGKQDAVFLRNYAFRQWLDGSYEEHPLNKENALDVPLDAERWCVVVAVEIDRYLSFTKAYSRWDRFLLQYAMKSAFHEIAAEYEWKVWADWLTGERLVMLWQPASAQTEYPHAARKVADVMEEMLPWIENYLKWTSTASVSDVAASIQDIPQAFAQALRALSRKLTCGINRVLIEKEHQTVDVDVATLTRALALSVAQGKGEWKARLLDWLHMLGAARCCRQEVVRACTLLGVELNKRLKLTQRTSHAPPDTAKWLERIEGCETMQELEQLLSELLKQAEQWMSAAEAERSAALIRQIQAYIEANYAHPQLSLDHLSERFQVPPKTLSKSFKEVTGEKFIDFLIHIRLERAKRLLRDSDDSIQTIAEQVGYGGAVSFSRIFKKVEGIAPGEYRAVMSAQPSPLTRDG</sequence>
<keyword evidence="1" id="KW-0805">Transcription regulation</keyword>
<dbReference type="PANTHER" id="PTHR43280:SF28">
    <property type="entry name" value="HTH-TYPE TRANSCRIPTIONAL ACTIVATOR RHAS"/>
    <property type="match status" value="1"/>
</dbReference>
<evidence type="ECO:0000256" key="3">
    <source>
        <dbReference type="ARBA" id="ARBA00023163"/>
    </source>
</evidence>
<dbReference type="RefSeq" id="WP_087435751.1">
    <property type="nucleotide sequence ID" value="NZ_JAMDLV010000019.1"/>
</dbReference>
<dbReference type="Gene3D" id="1.10.10.60">
    <property type="entry name" value="Homeodomain-like"/>
    <property type="match status" value="2"/>
</dbReference>
<feature type="transmembrane region" description="Helical" evidence="5">
    <location>
        <begin position="6"/>
        <end position="29"/>
    </location>
</feature>
<keyword evidence="2" id="KW-0238">DNA-binding</keyword>
<dbReference type="SUPFAM" id="SSF46689">
    <property type="entry name" value="Homeodomain-like"/>
    <property type="match status" value="1"/>
</dbReference>
<name>A0ABT4DUQ4_9BACL</name>
<comment type="caution">
    <text evidence="7">The sequence shown here is derived from an EMBL/GenBank/DDBJ whole genome shotgun (WGS) entry which is preliminary data.</text>
</comment>
<dbReference type="Pfam" id="PF17853">
    <property type="entry name" value="GGDEF_2"/>
    <property type="match status" value="1"/>
</dbReference>
<feature type="region of interest" description="Disordered" evidence="4">
    <location>
        <begin position="224"/>
        <end position="244"/>
    </location>
</feature>
<dbReference type="PROSITE" id="PS01124">
    <property type="entry name" value="HTH_ARAC_FAMILY_2"/>
    <property type="match status" value="1"/>
</dbReference>
<evidence type="ECO:0000256" key="2">
    <source>
        <dbReference type="ARBA" id="ARBA00023125"/>
    </source>
</evidence>
<accession>A0ABT4DUQ4</accession>
<keyword evidence="5" id="KW-1133">Transmembrane helix</keyword>
<reference evidence="7 8" key="1">
    <citation type="submission" date="2022-05" db="EMBL/GenBank/DDBJ databases">
        <title>Genome Sequencing of Bee-Associated Microbes.</title>
        <authorList>
            <person name="Dunlap C."/>
        </authorList>
    </citation>
    <scope>NUCLEOTIDE SEQUENCE [LARGE SCALE GENOMIC DNA]</scope>
    <source>
        <strain evidence="7 8">NRRL NRS-1438</strain>
    </source>
</reference>
<evidence type="ECO:0000256" key="1">
    <source>
        <dbReference type="ARBA" id="ARBA00023015"/>
    </source>
</evidence>
<feature type="domain" description="HTH araC/xylS-type" evidence="6">
    <location>
        <begin position="649"/>
        <end position="748"/>
    </location>
</feature>
<dbReference type="InterPro" id="IPR041522">
    <property type="entry name" value="CdaR_GGDEF"/>
</dbReference>
<dbReference type="Proteomes" id="UP001207626">
    <property type="component" value="Unassembled WGS sequence"/>
</dbReference>
<evidence type="ECO:0000313" key="7">
    <source>
        <dbReference type="EMBL" id="MCY9521064.1"/>
    </source>
</evidence>
<dbReference type="SMART" id="SM00342">
    <property type="entry name" value="HTH_ARAC"/>
    <property type="match status" value="1"/>
</dbReference>
<evidence type="ECO:0000256" key="5">
    <source>
        <dbReference type="SAM" id="Phobius"/>
    </source>
</evidence>
<dbReference type="InterPro" id="IPR009057">
    <property type="entry name" value="Homeodomain-like_sf"/>
</dbReference>
<dbReference type="InterPro" id="IPR018060">
    <property type="entry name" value="HTH_AraC"/>
</dbReference>
<organism evidence="7 8">
    <name type="scientific">Paenibacillus apiarius</name>
    <dbReference type="NCBI Taxonomy" id="46240"/>
    <lineage>
        <taxon>Bacteria</taxon>
        <taxon>Bacillati</taxon>
        <taxon>Bacillota</taxon>
        <taxon>Bacilli</taxon>
        <taxon>Bacillales</taxon>
        <taxon>Paenibacillaceae</taxon>
        <taxon>Paenibacillus</taxon>
    </lineage>
</organism>
<keyword evidence="5" id="KW-0472">Membrane</keyword>
<protein>
    <submittedName>
        <fullName evidence="7">Helix-turn-helix domain-containing protein</fullName>
    </submittedName>
</protein>
<dbReference type="EMBL" id="JAMDLW010000020">
    <property type="protein sequence ID" value="MCY9521064.1"/>
    <property type="molecule type" value="Genomic_DNA"/>
</dbReference>
<evidence type="ECO:0000256" key="4">
    <source>
        <dbReference type="SAM" id="MobiDB-lite"/>
    </source>
</evidence>
<dbReference type="PROSITE" id="PS00041">
    <property type="entry name" value="HTH_ARAC_FAMILY_1"/>
    <property type="match status" value="1"/>
</dbReference>